<accession>A0A4U2XZI1</accession>
<proteinExistence type="predicted"/>
<sequence length="58" mass="6556">MQETDHLDELLKNEQVDIAISLNRTKSKGLHSEQILSEPAKLNYSSNTQLVALHLINN</sequence>
<reference evidence="1 2" key="1">
    <citation type="submission" date="2019-04" db="EMBL/GenBank/DDBJ databases">
        <title>Lysinibacillus genome sequencing.</title>
        <authorList>
            <person name="Dunlap C."/>
        </authorList>
    </citation>
    <scope>NUCLEOTIDE SEQUENCE [LARGE SCALE GENOMIC DNA]</scope>
    <source>
        <strain evidence="1 2">CCTCC AB 2010389</strain>
    </source>
</reference>
<keyword evidence="2" id="KW-1185">Reference proteome</keyword>
<evidence type="ECO:0000313" key="2">
    <source>
        <dbReference type="Proteomes" id="UP000308744"/>
    </source>
</evidence>
<dbReference type="EMBL" id="SZPU01000113">
    <property type="protein sequence ID" value="TKI53438.1"/>
    <property type="molecule type" value="Genomic_DNA"/>
</dbReference>
<dbReference type="Proteomes" id="UP000308744">
    <property type="component" value="Unassembled WGS sequence"/>
</dbReference>
<gene>
    <name evidence="1" type="ORF">FC756_23880</name>
</gene>
<protein>
    <submittedName>
        <fullName evidence="1">Uncharacterized protein</fullName>
    </submittedName>
</protein>
<dbReference type="RefSeq" id="WP_107897789.1">
    <property type="nucleotide sequence ID" value="NZ_PYWM01000059.1"/>
</dbReference>
<comment type="caution">
    <text evidence="1">The sequence shown here is derived from an EMBL/GenBank/DDBJ whole genome shotgun (WGS) entry which is preliminary data.</text>
</comment>
<organism evidence="1 2">
    <name type="scientific">Lysinibacillus mangiferihumi</name>
    <dbReference type="NCBI Taxonomy" id="1130819"/>
    <lineage>
        <taxon>Bacteria</taxon>
        <taxon>Bacillati</taxon>
        <taxon>Bacillota</taxon>
        <taxon>Bacilli</taxon>
        <taxon>Bacillales</taxon>
        <taxon>Bacillaceae</taxon>
        <taxon>Lysinibacillus</taxon>
    </lineage>
</organism>
<name>A0A4U2XZI1_9BACI</name>
<dbReference type="AlphaFoldDB" id="A0A4U2XZI1"/>
<evidence type="ECO:0000313" key="1">
    <source>
        <dbReference type="EMBL" id="TKI53438.1"/>
    </source>
</evidence>